<dbReference type="Proteomes" id="UP000006201">
    <property type="component" value="Unassembled WGS sequence"/>
</dbReference>
<evidence type="ECO:0000256" key="6">
    <source>
        <dbReference type="ARBA" id="ARBA00022842"/>
    </source>
</evidence>
<dbReference type="GO" id="GO:0005829">
    <property type="term" value="C:cytosol"/>
    <property type="evidence" value="ECO:0007669"/>
    <property type="project" value="TreeGrafter"/>
</dbReference>
<reference evidence="12 13" key="1">
    <citation type="submission" date="2006-02" db="EMBL/GenBank/DDBJ databases">
        <authorList>
            <person name="Moran M.A."/>
            <person name="Kjelleberg S."/>
            <person name="Egan S."/>
            <person name="Saunders N."/>
            <person name="Thomas T."/>
            <person name="Ferriera S."/>
            <person name="Johnson J."/>
            <person name="Kravitz S."/>
            <person name="Halpern A."/>
            <person name="Remington K."/>
            <person name="Beeson K."/>
            <person name="Tran B."/>
            <person name="Rogers Y.-H."/>
            <person name="Friedman R."/>
            <person name="Venter J.C."/>
        </authorList>
    </citation>
    <scope>NUCLEOTIDE SEQUENCE [LARGE SCALE GENOMIC DNA]</scope>
    <source>
        <strain evidence="12 13">D2</strain>
    </source>
</reference>
<keyword evidence="3 10" id="KW-0479">Metal-binding</keyword>
<feature type="binding site" evidence="10">
    <location>
        <position position="69"/>
    </location>
    <ligand>
        <name>Mg(2+)</name>
        <dbReference type="ChEBI" id="CHEBI:18420"/>
    </ligand>
</feature>
<gene>
    <name evidence="12" type="ORF">PTD2_09199</name>
</gene>
<dbReference type="InterPro" id="IPR020922">
    <property type="entry name" value="dITP/XTP_pyrophosphatase"/>
</dbReference>
<keyword evidence="13" id="KW-1185">Reference proteome</keyword>
<comment type="catalytic activity">
    <reaction evidence="9 10">
        <text>XTP + H2O = XMP + diphosphate + H(+)</text>
        <dbReference type="Rhea" id="RHEA:28610"/>
        <dbReference type="ChEBI" id="CHEBI:15377"/>
        <dbReference type="ChEBI" id="CHEBI:15378"/>
        <dbReference type="ChEBI" id="CHEBI:33019"/>
        <dbReference type="ChEBI" id="CHEBI:57464"/>
        <dbReference type="ChEBI" id="CHEBI:61314"/>
        <dbReference type="EC" id="3.6.1.66"/>
    </reaction>
</comment>
<dbReference type="GO" id="GO:0017111">
    <property type="term" value="F:ribonucleoside triphosphate phosphatase activity"/>
    <property type="evidence" value="ECO:0007669"/>
    <property type="project" value="InterPro"/>
</dbReference>
<comment type="catalytic activity">
    <reaction evidence="8 10">
        <text>dITP + H2O = dIMP + diphosphate + H(+)</text>
        <dbReference type="Rhea" id="RHEA:28342"/>
        <dbReference type="ChEBI" id="CHEBI:15377"/>
        <dbReference type="ChEBI" id="CHEBI:15378"/>
        <dbReference type="ChEBI" id="CHEBI:33019"/>
        <dbReference type="ChEBI" id="CHEBI:61194"/>
        <dbReference type="ChEBI" id="CHEBI:61382"/>
        <dbReference type="EC" id="3.6.1.66"/>
    </reaction>
</comment>
<dbReference type="GO" id="GO:0000166">
    <property type="term" value="F:nucleotide binding"/>
    <property type="evidence" value="ECO:0007669"/>
    <property type="project" value="UniProtKB-KW"/>
</dbReference>
<keyword evidence="4 10" id="KW-0547">Nucleotide-binding</keyword>
<feature type="binding site" evidence="10">
    <location>
        <begin position="8"/>
        <end position="13"/>
    </location>
    <ligand>
        <name>substrate</name>
    </ligand>
</feature>
<feature type="binding site" evidence="10">
    <location>
        <position position="177"/>
    </location>
    <ligand>
        <name>substrate</name>
    </ligand>
</feature>
<dbReference type="InterPro" id="IPR002637">
    <property type="entry name" value="RdgB/HAM1"/>
</dbReference>
<evidence type="ECO:0000313" key="12">
    <source>
        <dbReference type="EMBL" id="EAR29210.1"/>
    </source>
</evidence>
<comment type="function">
    <text evidence="10">Pyrophosphatase that catalyzes the hydrolysis of nucleoside triphosphates to their monophosphate derivatives, with a high preference for the non-canonical purine nucleotides XTP (xanthosine triphosphate), dITP (deoxyinosine triphosphate) and ITP. Seems to function as a house-cleaning enzyme that removes non-canonical purine nucleotides from the nucleotide pool, thus preventing their incorporation into DNA/RNA and avoiding chromosomal lesions.</text>
</comment>
<comment type="catalytic activity">
    <reaction evidence="10">
        <text>ITP + H2O = IMP + diphosphate + H(+)</text>
        <dbReference type="Rhea" id="RHEA:29399"/>
        <dbReference type="ChEBI" id="CHEBI:15377"/>
        <dbReference type="ChEBI" id="CHEBI:15378"/>
        <dbReference type="ChEBI" id="CHEBI:33019"/>
        <dbReference type="ChEBI" id="CHEBI:58053"/>
        <dbReference type="ChEBI" id="CHEBI:61402"/>
        <dbReference type="EC" id="3.6.1.66"/>
    </reaction>
</comment>
<proteinExistence type="inferred from homology"/>
<dbReference type="NCBIfam" id="NF011397">
    <property type="entry name" value="PRK14822.1"/>
    <property type="match status" value="1"/>
</dbReference>
<keyword evidence="5 10" id="KW-0378">Hydrolase</keyword>
<dbReference type="InterPro" id="IPR029001">
    <property type="entry name" value="ITPase-like_fam"/>
</dbReference>
<dbReference type="Pfam" id="PF01725">
    <property type="entry name" value="Ham1p_like"/>
    <property type="match status" value="1"/>
</dbReference>
<protein>
    <recommendedName>
        <fullName evidence="10">dITP/XTP pyrophosphatase</fullName>
        <ecNumber evidence="10">3.6.1.66</ecNumber>
    </recommendedName>
    <alternativeName>
        <fullName evidence="10">Non-canonical purine NTP pyrophosphatase</fullName>
    </alternativeName>
    <alternativeName>
        <fullName evidence="10">Non-standard purine NTP pyrophosphatase</fullName>
    </alternativeName>
    <alternativeName>
        <fullName evidence="10">Nucleoside-triphosphate diphosphatase</fullName>
    </alternativeName>
    <alternativeName>
        <fullName evidence="10">Nucleoside-triphosphate pyrophosphatase</fullName>
        <shortName evidence="10">NTPase</shortName>
    </alternativeName>
</protein>
<evidence type="ECO:0000256" key="5">
    <source>
        <dbReference type="ARBA" id="ARBA00022801"/>
    </source>
</evidence>
<dbReference type="GO" id="GO:0035870">
    <property type="term" value="F:dITP diphosphatase activity"/>
    <property type="evidence" value="ECO:0007669"/>
    <property type="project" value="UniProtKB-UniRule"/>
</dbReference>
<evidence type="ECO:0000256" key="3">
    <source>
        <dbReference type="ARBA" id="ARBA00022723"/>
    </source>
</evidence>
<evidence type="ECO:0000256" key="4">
    <source>
        <dbReference type="ARBA" id="ARBA00022741"/>
    </source>
</evidence>
<feature type="binding site" evidence="10">
    <location>
        <begin position="154"/>
        <end position="157"/>
    </location>
    <ligand>
        <name>substrate</name>
    </ligand>
</feature>
<dbReference type="SUPFAM" id="SSF52972">
    <property type="entry name" value="ITPase-like"/>
    <property type="match status" value="1"/>
</dbReference>
<dbReference type="GO" id="GO:0036222">
    <property type="term" value="F:XTP diphosphatase activity"/>
    <property type="evidence" value="ECO:0007669"/>
    <property type="project" value="UniProtKB-UniRule"/>
</dbReference>
<dbReference type="GO" id="GO:0036220">
    <property type="term" value="F:ITP diphosphatase activity"/>
    <property type="evidence" value="ECO:0007669"/>
    <property type="project" value="UniProtKB-UniRule"/>
</dbReference>
<dbReference type="eggNOG" id="COG0127">
    <property type="taxonomic scope" value="Bacteria"/>
</dbReference>
<name>A4C9E5_9GAMM</name>
<keyword evidence="6 10" id="KW-0460">Magnesium</keyword>
<sequence>MQKIVLATSNKGKVAELASMLSPLNIEIIAQSEFNVSEVAETGTTFIENAIIKARHAAKVTGLAAIADDSGLEVDALKGAPGIYSARFAGENATDKDNIIKLLNELKHVPHEQRSARFWCVLVLMRHADDPTPLVCQANWEGFITEQPSGEAGFGYDPVFYVPSLTITSAELSKEQKNAISHRGQALQLLLQQLKAKM</sequence>
<evidence type="ECO:0000256" key="2">
    <source>
        <dbReference type="ARBA" id="ARBA00011738"/>
    </source>
</evidence>
<dbReference type="GO" id="GO:0009117">
    <property type="term" value="P:nucleotide metabolic process"/>
    <property type="evidence" value="ECO:0007669"/>
    <property type="project" value="UniProtKB-KW"/>
</dbReference>
<comment type="cofactor">
    <cofactor evidence="10">
        <name>Mg(2+)</name>
        <dbReference type="ChEBI" id="CHEBI:18420"/>
    </cofactor>
    <text evidence="10">Binds 1 Mg(2+) ion per subunit.</text>
</comment>
<dbReference type="CDD" id="cd00515">
    <property type="entry name" value="HAM1"/>
    <property type="match status" value="1"/>
</dbReference>
<comment type="similarity">
    <text evidence="1 10 11">Belongs to the HAM1 NTPase family.</text>
</comment>
<dbReference type="EMBL" id="AAOH01000003">
    <property type="protein sequence ID" value="EAR29210.1"/>
    <property type="molecule type" value="Genomic_DNA"/>
</dbReference>
<comment type="caution">
    <text evidence="12">The sequence shown here is derived from an EMBL/GenBank/DDBJ whole genome shotgun (WGS) entry which is preliminary data.</text>
</comment>
<evidence type="ECO:0000256" key="11">
    <source>
        <dbReference type="RuleBase" id="RU003781"/>
    </source>
</evidence>
<accession>A4C9E5</accession>
<feature type="binding site" evidence="10">
    <location>
        <position position="70"/>
    </location>
    <ligand>
        <name>substrate</name>
    </ligand>
</feature>
<evidence type="ECO:0000256" key="9">
    <source>
        <dbReference type="ARBA" id="ARBA00052017"/>
    </source>
</evidence>
<evidence type="ECO:0000256" key="7">
    <source>
        <dbReference type="ARBA" id="ARBA00023080"/>
    </source>
</evidence>
<comment type="caution">
    <text evidence="10">Lacks conserved residue(s) required for the propagation of feature annotation.</text>
</comment>
<dbReference type="EC" id="3.6.1.66" evidence="10"/>
<evidence type="ECO:0000256" key="8">
    <source>
        <dbReference type="ARBA" id="ARBA00051875"/>
    </source>
</evidence>
<evidence type="ECO:0000256" key="1">
    <source>
        <dbReference type="ARBA" id="ARBA00008023"/>
    </source>
</evidence>
<evidence type="ECO:0000256" key="10">
    <source>
        <dbReference type="HAMAP-Rule" id="MF_01405"/>
    </source>
</evidence>
<dbReference type="NCBIfam" id="TIGR00042">
    <property type="entry name" value="RdgB/HAM1 family non-canonical purine NTP pyrophosphatase"/>
    <property type="match status" value="1"/>
</dbReference>
<dbReference type="HAMAP" id="MF_01405">
    <property type="entry name" value="Non_canon_purine_NTPase"/>
    <property type="match status" value="1"/>
</dbReference>
<comment type="subunit">
    <text evidence="2 10">Homodimer.</text>
</comment>
<dbReference type="PANTHER" id="PTHR11067">
    <property type="entry name" value="INOSINE TRIPHOSPHATE PYROPHOSPHATASE/HAM1 PROTEIN"/>
    <property type="match status" value="1"/>
</dbReference>
<dbReference type="STRING" id="87626.PTD2_09199"/>
<feature type="binding site" evidence="10">
    <location>
        <begin position="182"/>
        <end position="183"/>
    </location>
    <ligand>
        <name>substrate</name>
    </ligand>
</feature>
<organism evidence="12 13">
    <name type="scientific">Pseudoalteromonas tunicata D2</name>
    <dbReference type="NCBI Taxonomy" id="87626"/>
    <lineage>
        <taxon>Bacteria</taxon>
        <taxon>Pseudomonadati</taxon>
        <taxon>Pseudomonadota</taxon>
        <taxon>Gammaproteobacteria</taxon>
        <taxon>Alteromonadales</taxon>
        <taxon>Pseudoalteromonadaceae</taxon>
        <taxon>Pseudoalteromonas</taxon>
    </lineage>
</organism>
<dbReference type="Gene3D" id="3.90.950.10">
    <property type="match status" value="1"/>
</dbReference>
<dbReference type="FunFam" id="3.90.950.10:FF:000001">
    <property type="entry name" value="dITP/XTP pyrophosphatase"/>
    <property type="match status" value="1"/>
</dbReference>
<dbReference type="GO" id="GO:0046872">
    <property type="term" value="F:metal ion binding"/>
    <property type="evidence" value="ECO:0007669"/>
    <property type="project" value="UniProtKB-KW"/>
</dbReference>
<dbReference type="AlphaFoldDB" id="A4C9E5"/>
<dbReference type="GO" id="GO:0009146">
    <property type="term" value="P:purine nucleoside triphosphate catabolic process"/>
    <property type="evidence" value="ECO:0007669"/>
    <property type="project" value="UniProtKB-UniRule"/>
</dbReference>
<keyword evidence="7 10" id="KW-0546">Nucleotide metabolism</keyword>
<evidence type="ECO:0000313" key="13">
    <source>
        <dbReference type="Proteomes" id="UP000006201"/>
    </source>
</evidence>
<dbReference type="HOGENOM" id="CLU_082080_0_3_6"/>
<feature type="active site" description="Proton acceptor" evidence="10">
    <location>
        <position position="69"/>
    </location>
</feature>
<dbReference type="PANTHER" id="PTHR11067:SF9">
    <property type="entry name" value="INOSINE TRIPHOSPHATE PYROPHOSPHATASE"/>
    <property type="match status" value="1"/>
</dbReference>